<dbReference type="EMBL" id="WSZI01000013">
    <property type="protein sequence ID" value="MWN21002.1"/>
    <property type="molecule type" value="Genomic_DNA"/>
</dbReference>
<evidence type="ECO:0000313" key="1">
    <source>
        <dbReference type="EMBL" id="MWN21002.1"/>
    </source>
</evidence>
<protein>
    <recommendedName>
        <fullName evidence="3">Amino acid biosynthesis protein</fullName>
    </recommendedName>
</protein>
<dbReference type="AlphaFoldDB" id="A0A6L7AB66"/>
<name>A0A6L7AB66_LEULA</name>
<evidence type="ECO:0008006" key="3">
    <source>
        <dbReference type="Google" id="ProtNLM"/>
    </source>
</evidence>
<gene>
    <name evidence="1" type="ORF">GQS40_04845</name>
</gene>
<accession>A0A6L7AB66</accession>
<dbReference type="RefSeq" id="WP_029509311.1">
    <property type="nucleotide sequence ID" value="NZ_BJMJ01000019.1"/>
</dbReference>
<comment type="caution">
    <text evidence="1">The sequence shown here is derived from an EMBL/GenBank/DDBJ whole genome shotgun (WGS) entry which is preliminary data.</text>
</comment>
<dbReference type="Proteomes" id="UP000478636">
    <property type="component" value="Unassembled WGS sequence"/>
</dbReference>
<sequence>MKLHTLGPVGTDSEQAAKDYITDQTLVLHQDFESILTHLDDYAGDQILVPAAFKSHQLPALDWANFNYLAWEKATIVATFARPLMTLVVVENTAYARNVAVIHAATEGLLAQYLRANSLDNAWGPSVIFAPSKPVAMSAFINDQNRFTIISEAQFLKLPESEDPKYQVRQRLSPQMVWVVYQIK</sequence>
<proteinExistence type="predicted"/>
<organism evidence="1 2">
    <name type="scientific">Leuconostoc lactis</name>
    <dbReference type="NCBI Taxonomy" id="1246"/>
    <lineage>
        <taxon>Bacteria</taxon>
        <taxon>Bacillati</taxon>
        <taxon>Bacillota</taxon>
        <taxon>Bacilli</taxon>
        <taxon>Lactobacillales</taxon>
        <taxon>Lactobacillaceae</taxon>
        <taxon>Leuconostoc</taxon>
    </lineage>
</organism>
<reference evidence="1 2" key="1">
    <citation type="submission" date="2019-12" db="EMBL/GenBank/DDBJ databases">
        <title>Complete genome sequence of Leuconostoc lactis strain AVN1 provides insights into metabolic potential.</title>
        <authorList>
            <person name="Besrour N."/>
            <person name="Najjari A."/>
            <person name="Fhoula I."/>
            <person name="Jaballah S."/>
            <person name="Klibi N."/>
            <person name="Ouzari H.I."/>
        </authorList>
    </citation>
    <scope>NUCLEOTIDE SEQUENCE [LARGE SCALE GENOMIC DNA]</scope>
    <source>
        <strain evidence="1 2">AVN1</strain>
    </source>
</reference>
<evidence type="ECO:0000313" key="2">
    <source>
        <dbReference type="Proteomes" id="UP000478636"/>
    </source>
</evidence>